<protein>
    <submittedName>
        <fullName evidence="1">Uncharacterized protein</fullName>
    </submittedName>
</protein>
<reference evidence="1 2" key="1">
    <citation type="journal article" date="2015" name="Microbiology (Mosc.)">
        <title>Genomics of the Weissella cibaria species with an examination of its metabolic traits.</title>
        <authorList>
            <person name="Lynch K.M."/>
            <person name="Lucid A."/>
            <person name="Arendt E.K."/>
            <person name="Sleator R.D."/>
            <person name="Lucey B."/>
            <person name="Coffey A."/>
        </authorList>
    </citation>
    <scope>NUCLEOTIDE SEQUENCE [LARGE SCALE GENOMIC DNA]</scope>
    <source>
        <strain evidence="1 2">MG1</strain>
    </source>
</reference>
<keyword evidence="2" id="KW-1185">Reference proteome</keyword>
<comment type="caution">
    <text evidence="1">The sequence shown here is derived from an EMBL/GenBank/DDBJ whole genome shotgun (WGS) entry which is preliminary data.</text>
</comment>
<organism evidence="1 2">
    <name type="scientific">Weissella cibaria</name>
    <dbReference type="NCBI Taxonomy" id="137591"/>
    <lineage>
        <taxon>Bacteria</taxon>
        <taxon>Bacillati</taxon>
        <taxon>Bacillota</taxon>
        <taxon>Bacilli</taxon>
        <taxon>Lactobacillales</taxon>
        <taxon>Lactobacillaceae</taxon>
        <taxon>Weissella</taxon>
    </lineage>
</organism>
<gene>
    <name evidence="1" type="ORF">QX99_00267</name>
</gene>
<sequence>MQVRTYLLLGNSVAKEEFEKTQMGGLGVIRHAITTDQDDPVIIADPDTGEPLPDPFEVILPIDKQQVLFRVYNHTNMCDKDGFTFFLGTQMVDVINTNHLT</sequence>
<dbReference type="RefSeq" id="WP_150116709.1">
    <property type="nucleotide sequence ID" value="NZ_CP012873.1"/>
</dbReference>
<proteinExistence type="predicted"/>
<dbReference type="PATRIC" id="fig|137591.25.peg.265"/>
<accession>A0A0D1LQC7</accession>
<name>A0A0D1LQC7_9LACO</name>
<dbReference type="AlphaFoldDB" id="A0A0D1LQC7"/>
<dbReference type="Proteomes" id="UP000032287">
    <property type="component" value="Unassembled WGS sequence"/>
</dbReference>
<evidence type="ECO:0000313" key="1">
    <source>
        <dbReference type="EMBL" id="KIU22300.1"/>
    </source>
</evidence>
<evidence type="ECO:0000313" key="2">
    <source>
        <dbReference type="Proteomes" id="UP000032287"/>
    </source>
</evidence>
<dbReference type="EMBL" id="JWHU01000002">
    <property type="protein sequence ID" value="KIU22300.1"/>
    <property type="molecule type" value="Genomic_DNA"/>
</dbReference>